<dbReference type="HOGENOM" id="CLU_126418_3_2_9"/>
<evidence type="ECO:0008006" key="3">
    <source>
        <dbReference type="Google" id="ProtNLM"/>
    </source>
</evidence>
<dbReference type="Proteomes" id="UP000001415">
    <property type="component" value="Chromosome"/>
</dbReference>
<gene>
    <name evidence="1" type="ordered locus">EF_1533</name>
</gene>
<dbReference type="EMBL" id="AE016830">
    <property type="protein sequence ID" value="AAO81321.1"/>
    <property type="molecule type" value="Genomic_DNA"/>
</dbReference>
<dbReference type="DNASU" id="1200433"/>
<dbReference type="STRING" id="226185.EF_1533"/>
<protein>
    <recommendedName>
        <fullName evidence="3">YxeA family protein</fullName>
    </recommendedName>
</protein>
<reference evidence="1 2" key="1">
    <citation type="journal article" date="2003" name="Science">
        <title>Role of mobile DNA in the evolution of vancomycin-resistant Enterococcus faecalis.</title>
        <authorList>
            <person name="Paulsen I."/>
            <person name="Banerjei L."/>
            <person name="Myers G.S.A."/>
            <person name="Nelson K.E."/>
            <person name="Seshadri R."/>
            <person name="Read T.D."/>
            <person name="Fouts D.E."/>
            <person name="Eisen J.A."/>
            <person name="Gill S.R."/>
            <person name="Heidelberg J.F."/>
            <person name="Tettelin H."/>
            <person name="Dodson R.J."/>
            <person name="Umayam L."/>
            <person name="Brinkac L."/>
            <person name="Beanan M."/>
            <person name="Daugherty S."/>
            <person name="DeBoy R.T."/>
            <person name="Durkin S."/>
            <person name="Kolonay J."/>
            <person name="Madupu R."/>
            <person name="Nelson W."/>
            <person name="Vamathevan J."/>
            <person name="Tran B."/>
            <person name="Upton J."/>
            <person name="Hansen T."/>
            <person name="Shetty J."/>
            <person name="Khouri H."/>
            <person name="Utterback T."/>
            <person name="Radune D."/>
            <person name="Ketchum K.A."/>
            <person name="Dougherty B.A."/>
            <person name="Fraser C.M."/>
        </authorList>
    </citation>
    <scope>NUCLEOTIDE SEQUENCE [LARGE SCALE GENOMIC DNA]</scope>
    <source>
        <strain evidence="2">ATCC 700802 / V583</strain>
    </source>
</reference>
<name>Q834U9_ENTFA</name>
<proteinExistence type="predicted"/>
<dbReference type="eggNOG" id="COG5294">
    <property type="taxonomic scope" value="Bacteria"/>
</dbReference>
<dbReference type="PATRIC" id="fig|226185.9.peg.1438"/>
<dbReference type="Pfam" id="PF06486">
    <property type="entry name" value="DUF1093"/>
    <property type="match status" value="1"/>
</dbReference>
<dbReference type="SUPFAM" id="SSF159121">
    <property type="entry name" value="BC4932-like"/>
    <property type="match status" value="1"/>
</dbReference>
<sequence>MMKFIKFLVVTAIVIGGGLFGAKFYAEKNSGELAGVLDQLNPLVKEGNVYVKTKKADSVNGYGIASYTQVAADEEGKTREITFTADHELKTDHYLKVSNKGAHINTYEEVKQDQVPEKALQAIQK</sequence>
<dbReference type="PANTHER" id="PTHR36433:SF2">
    <property type="entry name" value="YXEA FAMILY PROTEIN"/>
    <property type="match status" value="1"/>
</dbReference>
<dbReference type="Gene3D" id="2.40.50.480">
    <property type="match status" value="1"/>
</dbReference>
<dbReference type="InterPro" id="IPR036166">
    <property type="entry name" value="YxeA-like_sf"/>
</dbReference>
<dbReference type="PHI-base" id="PHI:2998"/>
<evidence type="ECO:0000313" key="1">
    <source>
        <dbReference type="EMBL" id="AAO81321.1"/>
    </source>
</evidence>
<organism evidence="1 2">
    <name type="scientific">Enterococcus faecalis (strain ATCC 700802 / V583)</name>
    <dbReference type="NCBI Taxonomy" id="226185"/>
    <lineage>
        <taxon>Bacteria</taxon>
        <taxon>Bacillati</taxon>
        <taxon>Bacillota</taxon>
        <taxon>Bacilli</taxon>
        <taxon>Lactobacillales</taxon>
        <taxon>Enterococcaceae</taxon>
        <taxon>Enterococcus</taxon>
    </lineage>
</organism>
<evidence type="ECO:0000313" key="2">
    <source>
        <dbReference type="Proteomes" id="UP000001415"/>
    </source>
</evidence>
<dbReference type="NCBIfam" id="TIGR01655">
    <property type="entry name" value="yxeA_fam"/>
    <property type="match status" value="1"/>
</dbReference>
<keyword evidence="2" id="KW-1185">Reference proteome</keyword>
<dbReference type="AlphaFoldDB" id="Q834U9"/>
<dbReference type="KEGG" id="efa:EF1533"/>
<dbReference type="InterPro" id="IPR006542">
    <property type="entry name" value="DUF1093"/>
</dbReference>
<dbReference type="PANTHER" id="PTHR36433">
    <property type="entry name" value="HYPOTHETICAL CYTOSOLIC PROTEIN"/>
    <property type="match status" value="1"/>
</dbReference>
<accession>Q834U9</accession>
<dbReference type="EnsemblBacteria" id="AAO81321">
    <property type="protein sequence ID" value="AAO81321"/>
    <property type="gene ID" value="EF_1533"/>
</dbReference>